<keyword evidence="3 6" id="KW-0479">Metal-binding</keyword>
<gene>
    <name evidence="8" type="ORF">BO94DRAFT_591197</name>
</gene>
<keyword evidence="5" id="KW-0560">Oxidoreductase</keyword>
<dbReference type="Gene3D" id="3.40.50.720">
    <property type="entry name" value="NAD(P)-binding Rossmann-like Domain"/>
    <property type="match status" value="1"/>
</dbReference>
<dbReference type="InterPro" id="IPR020843">
    <property type="entry name" value="ER"/>
</dbReference>
<dbReference type="PANTHER" id="PTHR43350:SF2">
    <property type="entry name" value="GROES-LIKE ZINC-BINDING ALCOHOL DEHYDROGENASE FAMILY PROTEIN"/>
    <property type="match status" value="1"/>
</dbReference>
<protein>
    <submittedName>
        <fullName evidence="8">Alcohol dehydrogenase</fullName>
    </submittedName>
</protein>
<keyword evidence="9" id="KW-1185">Reference proteome</keyword>
<dbReference type="Pfam" id="PF08240">
    <property type="entry name" value="ADH_N"/>
    <property type="match status" value="1"/>
</dbReference>
<dbReference type="InterPro" id="IPR036291">
    <property type="entry name" value="NAD(P)-bd_dom_sf"/>
</dbReference>
<dbReference type="Proteomes" id="UP000246702">
    <property type="component" value="Unassembled WGS sequence"/>
</dbReference>
<dbReference type="SMART" id="SM00829">
    <property type="entry name" value="PKS_ER"/>
    <property type="match status" value="1"/>
</dbReference>
<dbReference type="PROSITE" id="PS00059">
    <property type="entry name" value="ADH_ZINC"/>
    <property type="match status" value="1"/>
</dbReference>
<dbReference type="RefSeq" id="XP_025461649.1">
    <property type="nucleotide sequence ID" value="XM_025616096.1"/>
</dbReference>
<dbReference type="InterPro" id="IPR002328">
    <property type="entry name" value="ADH_Zn_CS"/>
</dbReference>
<sequence length="366" mass="39206">MPPPRALVSHGPYKTKGWKLENVSLRPLRENELLVEVIASGICQTDLHFAGLQSGHGVHYPRVMGHEGAGYVRQLGPNVTTAQVDDPILMSFSACQTCECCRRGHPAHCHSFDRINFEATGENRVFWEKGEWEGSAEPEIFGQFFGQSSFASWTIVREDAVVNVSGLVEGREDLQLLAPLGCGIQTGVGAVINAAGAQAEDTVAVLGLGGVGLSAVMGARIAGCKTIVGIARNEARLQLALALGATHVVKIDSADLSAVTEGVRAVTNGVGADVTLETTGVPELVAEGIRMTANKGRVVQLGTAPEMAVLNLPIHELWEFVPRMIEWVKEGLLPLQKIVGFYPAEEFEVAIADMKSGRTIKPVLLW</sequence>
<comment type="cofactor">
    <cofactor evidence="1 6">
        <name>Zn(2+)</name>
        <dbReference type="ChEBI" id="CHEBI:29105"/>
    </cofactor>
</comment>
<dbReference type="Gene3D" id="3.90.180.10">
    <property type="entry name" value="Medium-chain alcohol dehydrogenases, catalytic domain"/>
    <property type="match status" value="1"/>
</dbReference>
<evidence type="ECO:0000256" key="4">
    <source>
        <dbReference type="ARBA" id="ARBA00022833"/>
    </source>
</evidence>
<dbReference type="OrthoDB" id="1560166at2759"/>
<dbReference type="EMBL" id="MSFK01000052">
    <property type="protein sequence ID" value="PWY66385.1"/>
    <property type="molecule type" value="Genomic_DNA"/>
</dbReference>
<dbReference type="InterPro" id="IPR013154">
    <property type="entry name" value="ADH-like_N"/>
</dbReference>
<dbReference type="Pfam" id="PF00107">
    <property type="entry name" value="ADH_zinc_N"/>
    <property type="match status" value="1"/>
</dbReference>
<proteinExistence type="inferred from homology"/>
<dbReference type="InterPro" id="IPR013149">
    <property type="entry name" value="ADH-like_C"/>
</dbReference>
<evidence type="ECO:0000256" key="3">
    <source>
        <dbReference type="ARBA" id="ARBA00022723"/>
    </source>
</evidence>
<evidence type="ECO:0000313" key="8">
    <source>
        <dbReference type="EMBL" id="PWY66385.1"/>
    </source>
</evidence>
<keyword evidence="4 6" id="KW-0862">Zinc</keyword>
<dbReference type="SUPFAM" id="SSF51735">
    <property type="entry name" value="NAD(P)-binding Rossmann-fold domains"/>
    <property type="match status" value="1"/>
</dbReference>
<dbReference type="SUPFAM" id="SSF50129">
    <property type="entry name" value="GroES-like"/>
    <property type="match status" value="1"/>
</dbReference>
<feature type="domain" description="Enoyl reductase (ER)" evidence="7">
    <location>
        <begin position="11"/>
        <end position="364"/>
    </location>
</feature>
<dbReference type="InterPro" id="IPR011032">
    <property type="entry name" value="GroES-like_sf"/>
</dbReference>
<comment type="caution">
    <text evidence="8">The sequence shown here is derived from an EMBL/GenBank/DDBJ whole genome shotgun (WGS) entry which is preliminary data.</text>
</comment>
<comment type="similarity">
    <text evidence="2 6">Belongs to the zinc-containing alcohol dehydrogenase family.</text>
</comment>
<evidence type="ECO:0000256" key="6">
    <source>
        <dbReference type="RuleBase" id="RU361277"/>
    </source>
</evidence>
<evidence type="ECO:0000256" key="5">
    <source>
        <dbReference type="ARBA" id="ARBA00023002"/>
    </source>
</evidence>
<dbReference type="GO" id="GO:0016491">
    <property type="term" value="F:oxidoreductase activity"/>
    <property type="evidence" value="ECO:0007669"/>
    <property type="project" value="UniProtKB-KW"/>
</dbReference>
<organism evidence="8 9">
    <name type="scientific">Aspergillus sclerotioniger CBS 115572</name>
    <dbReference type="NCBI Taxonomy" id="1450535"/>
    <lineage>
        <taxon>Eukaryota</taxon>
        <taxon>Fungi</taxon>
        <taxon>Dikarya</taxon>
        <taxon>Ascomycota</taxon>
        <taxon>Pezizomycotina</taxon>
        <taxon>Eurotiomycetes</taxon>
        <taxon>Eurotiomycetidae</taxon>
        <taxon>Eurotiales</taxon>
        <taxon>Aspergillaceae</taxon>
        <taxon>Aspergillus</taxon>
        <taxon>Aspergillus subgen. Circumdati</taxon>
    </lineage>
</organism>
<dbReference type="PANTHER" id="PTHR43350">
    <property type="entry name" value="NAD-DEPENDENT ALCOHOL DEHYDROGENASE"/>
    <property type="match status" value="1"/>
</dbReference>
<evidence type="ECO:0000259" key="7">
    <source>
        <dbReference type="SMART" id="SM00829"/>
    </source>
</evidence>
<reference evidence="8 9" key="1">
    <citation type="submission" date="2016-12" db="EMBL/GenBank/DDBJ databases">
        <title>The genomes of Aspergillus section Nigri reveals drivers in fungal speciation.</title>
        <authorList>
            <consortium name="DOE Joint Genome Institute"/>
            <person name="Vesth T.C."/>
            <person name="Nybo J."/>
            <person name="Theobald S."/>
            <person name="Brandl J."/>
            <person name="Frisvad J.C."/>
            <person name="Nielsen K.F."/>
            <person name="Lyhne E.K."/>
            <person name="Kogle M.E."/>
            <person name="Kuo A."/>
            <person name="Riley R."/>
            <person name="Clum A."/>
            <person name="Nolan M."/>
            <person name="Lipzen A."/>
            <person name="Salamov A."/>
            <person name="Henrissat B."/>
            <person name="Wiebenga A."/>
            <person name="De Vries R.P."/>
            <person name="Grigoriev I.V."/>
            <person name="Mortensen U.H."/>
            <person name="Andersen M.R."/>
            <person name="Baker S.E."/>
        </authorList>
    </citation>
    <scope>NUCLEOTIDE SEQUENCE [LARGE SCALE GENOMIC DNA]</scope>
    <source>
        <strain evidence="8 9">CBS 115572</strain>
    </source>
</reference>
<dbReference type="CDD" id="cd08278">
    <property type="entry name" value="benzyl_alcohol_DH"/>
    <property type="match status" value="1"/>
</dbReference>
<name>A0A317UXB6_9EURO</name>
<dbReference type="GeneID" id="37118239"/>
<dbReference type="AlphaFoldDB" id="A0A317UXB6"/>
<dbReference type="STRING" id="1450535.A0A317UXB6"/>
<evidence type="ECO:0000256" key="1">
    <source>
        <dbReference type="ARBA" id="ARBA00001947"/>
    </source>
</evidence>
<accession>A0A317UXB6</accession>
<dbReference type="GO" id="GO:0008270">
    <property type="term" value="F:zinc ion binding"/>
    <property type="evidence" value="ECO:0007669"/>
    <property type="project" value="InterPro"/>
</dbReference>
<evidence type="ECO:0000313" key="9">
    <source>
        <dbReference type="Proteomes" id="UP000246702"/>
    </source>
</evidence>
<evidence type="ECO:0000256" key="2">
    <source>
        <dbReference type="ARBA" id="ARBA00008072"/>
    </source>
</evidence>